<dbReference type="PANTHER" id="PTHR33881">
    <property type="entry name" value="NEUROGENIC LOCUS NOTCH-LIKE PROTEIN"/>
    <property type="match status" value="1"/>
</dbReference>
<gene>
    <name evidence="1" type="ORF">GSCOC_T00026333001</name>
</gene>
<reference evidence="2" key="1">
    <citation type="journal article" date="2014" name="Science">
        <title>The coffee genome provides insight into the convergent evolution of caffeine biosynthesis.</title>
        <authorList>
            <person name="Denoeud F."/>
            <person name="Carretero-Paulet L."/>
            <person name="Dereeper A."/>
            <person name="Droc G."/>
            <person name="Guyot R."/>
            <person name="Pietrella M."/>
            <person name="Zheng C."/>
            <person name="Alberti A."/>
            <person name="Anthony F."/>
            <person name="Aprea G."/>
            <person name="Aury J.M."/>
            <person name="Bento P."/>
            <person name="Bernard M."/>
            <person name="Bocs S."/>
            <person name="Campa C."/>
            <person name="Cenci A."/>
            <person name="Combes M.C."/>
            <person name="Crouzillat D."/>
            <person name="Da Silva C."/>
            <person name="Daddiego L."/>
            <person name="De Bellis F."/>
            <person name="Dussert S."/>
            <person name="Garsmeur O."/>
            <person name="Gayraud T."/>
            <person name="Guignon V."/>
            <person name="Jahn K."/>
            <person name="Jamilloux V."/>
            <person name="Joet T."/>
            <person name="Labadie K."/>
            <person name="Lan T."/>
            <person name="Leclercq J."/>
            <person name="Lepelley M."/>
            <person name="Leroy T."/>
            <person name="Li L.T."/>
            <person name="Librado P."/>
            <person name="Lopez L."/>
            <person name="Munoz A."/>
            <person name="Noel B."/>
            <person name="Pallavicini A."/>
            <person name="Perrotta G."/>
            <person name="Poncet V."/>
            <person name="Pot D."/>
            <person name="Priyono X."/>
            <person name="Rigoreau M."/>
            <person name="Rouard M."/>
            <person name="Rozas J."/>
            <person name="Tranchant-Dubreuil C."/>
            <person name="VanBuren R."/>
            <person name="Zhang Q."/>
            <person name="Andrade A.C."/>
            <person name="Argout X."/>
            <person name="Bertrand B."/>
            <person name="de Kochko A."/>
            <person name="Graziosi G."/>
            <person name="Henry R.J."/>
            <person name="Jayarama X."/>
            <person name="Ming R."/>
            <person name="Nagai C."/>
            <person name="Rounsley S."/>
            <person name="Sankoff D."/>
            <person name="Giuliano G."/>
            <person name="Albert V.A."/>
            <person name="Wincker P."/>
            <person name="Lashermes P."/>
        </authorList>
    </citation>
    <scope>NUCLEOTIDE SEQUENCE [LARGE SCALE GENOMIC DNA]</scope>
    <source>
        <strain evidence="2">cv. DH200-94</strain>
    </source>
</reference>
<dbReference type="Proteomes" id="UP000295252">
    <property type="component" value="Chromosome V"/>
</dbReference>
<sequence>MECGKGTCKRSQNSTLGFVCECDDGWKQASLPLFHVDDLEFLPCVVPNCTLNSTCLESQFPLPPQTEKPSTSAFDPCHWIDCGGGTCNRTSFFKYSCECEEGYYNLHNHTGLPCYNDCKNILQSPKCS</sequence>
<organism evidence="1 2">
    <name type="scientific">Coffea canephora</name>
    <name type="common">Robusta coffee</name>
    <dbReference type="NCBI Taxonomy" id="49390"/>
    <lineage>
        <taxon>Eukaryota</taxon>
        <taxon>Viridiplantae</taxon>
        <taxon>Streptophyta</taxon>
        <taxon>Embryophyta</taxon>
        <taxon>Tracheophyta</taxon>
        <taxon>Spermatophyta</taxon>
        <taxon>Magnoliopsida</taxon>
        <taxon>eudicotyledons</taxon>
        <taxon>Gunneridae</taxon>
        <taxon>Pentapetalae</taxon>
        <taxon>asterids</taxon>
        <taxon>lamiids</taxon>
        <taxon>Gentianales</taxon>
        <taxon>Rubiaceae</taxon>
        <taxon>Ixoroideae</taxon>
        <taxon>Gardenieae complex</taxon>
        <taxon>Bertiereae - Coffeeae clade</taxon>
        <taxon>Coffeeae</taxon>
        <taxon>Coffea</taxon>
    </lineage>
</organism>
<dbReference type="PhylomeDB" id="A0A068TTI5"/>
<dbReference type="AlphaFoldDB" id="A0A068TTI5"/>
<proteinExistence type="predicted"/>
<dbReference type="PANTHER" id="PTHR33881:SF7">
    <property type="entry name" value="NEUROGENIC LOCUS NOTCH-LIKE PROTEIN"/>
    <property type="match status" value="1"/>
</dbReference>
<dbReference type="STRING" id="49390.A0A068TTI5"/>
<protein>
    <recommendedName>
        <fullName evidence="3">EGF-like domain-containing protein</fullName>
    </recommendedName>
</protein>
<dbReference type="EMBL" id="HG739087">
    <property type="protein sequence ID" value="CDO99249.1"/>
    <property type="molecule type" value="Genomic_DNA"/>
</dbReference>
<evidence type="ECO:0000313" key="2">
    <source>
        <dbReference type="Proteomes" id="UP000295252"/>
    </source>
</evidence>
<accession>A0A068TTI5</accession>
<evidence type="ECO:0000313" key="1">
    <source>
        <dbReference type="EMBL" id="CDO99249.1"/>
    </source>
</evidence>
<dbReference type="OrthoDB" id="1914642at2759"/>
<keyword evidence="2" id="KW-1185">Reference proteome</keyword>
<name>A0A068TTI5_COFCA</name>
<dbReference type="OMA" id="YSCECEE"/>
<evidence type="ECO:0008006" key="3">
    <source>
        <dbReference type="Google" id="ProtNLM"/>
    </source>
</evidence>
<dbReference type="InParanoid" id="A0A068TTI5"/>
<dbReference type="Gramene" id="CDO99249">
    <property type="protein sequence ID" value="CDO99249"/>
    <property type="gene ID" value="GSCOC_T00026333001"/>
</dbReference>